<organism evidence="1 2">
    <name type="scientific">Collinsella stercoris DSM 13279</name>
    <dbReference type="NCBI Taxonomy" id="445975"/>
    <lineage>
        <taxon>Bacteria</taxon>
        <taxon>Bacillati</taxon>
        <taxon>Actinomycetota</taxon>
        <taxon>Coriobacteriia</taxon>
        <taxon>Coriobacteriales</taxon>
        <taxon>Coriobacteriaceae</taxon>
        <taxon>Collinsella</taxon>
    </lineage>
</organism>
<dbReference type="Gene3D" id="3.40.50.2000">
    <property type="entry name" value="Glycogen Phosphorylase B"/>
    <property type="match status" value="2"/>
</dbReference>
<dbReference type="STRING" id="445975.COLSTE_01764"/>
<name>B6GCE1_9ACTN</name>
<keyword evidence="2" id="KW-1185">Reference proteome</keyword>
<dbReference type="EC" id="2.4.-.-" evidence="1"/>
<protein>
    <submittedName>
        <fullName evidence="1">Glycosyltransferase, group 1 family protein</fullName>
        <ecNumber evidence="1">2.4.-.-</ecNumber>
    </submittedName>
</protein>
<reference evidence="1 2" key="2">
    <citation type="submission" date="2008-10" db="EMBL/GenBank/DDBJ databases">
        <authorList>
            <person name="Fulton L."/>
            <person name="Clifton S."/>
            <person name="Fulton B."/>
            <person name="Xu J."/>
            <person name="Minx P."/>
            <person name="Pepin K.H."/>
            <person name="Johnson M."/>
            <person name="Thiruvilangam P."/>
            <person name="Bhonagiri V."/>
            <person name="Nash W.E."/>
            <person name="Mardis E.R."/>
            <person name="Wilson R.K."/>
        </authorList>
    </citation>
    <scope>NUCLEOTIDE SEQUENCE [LARGE SCALE GENOMIC DNA]</scope>
    <source>
        <strain evidence="1 2">DSM 13279</strain>
    </source>
</reference>
<dbReference type="HOGENOM" id="CLU_009583_35_0_11"/>
<dbReference type="EMBL" id="ABXJ01000102">
    <property type="protein sequence ID" value="EEA90060.1"/>
    <property type="molecule type" value="Genomic_DNA"/>
</dbReference>
<dbReference type="GO" id="GO:0016757">
    <property type="term" value="F:glycosyltransferase activity"/>
    <property type="evidence" value="ECO:0007669"/>
    <property type="project" value="UniProtKB-KW"/>
</dbReference>
<reference evidence="1 2" key="1">
    <citation type="submission" date="2008-10" db="EMBL/GenBank/DDBJ databases">
        <title>Draft genome sequence of Collinsella stercoris (DSM 13279).</title>
        <authorList>
            <person name="Sudarsanam P."/>
            <person name="Ley R."/>
            <person name="Guruge J."/>
            <person name="Turnbaugh P.J."/>
            <person name="Mahowald M."/>
            <person name="Liep D."/>
            <person name="Gordon J."/>
        </authorList>
    </citation>
    <scope>NUCLEOTIDE SEQUENCE [LARGE SCALE GENOMIC DNA]</scope>
    <source>
        <strain evidence="1 2">DSM 13279</strain>
    </source>
</reference>
<dbReference type="Pfam" id="PF13692">
    <property type="entry name" value="Glyco_trans_1_4"/>
    <property type="match status" value="1"/>
</dbReference>
<dbReference type="SUPFAM" id="SSF53756">
    <property type="entry name" value="UDP-Glycosyltransferase/glycogen phosphorylase"/>
    <property type="match status" value="1"/>
</dbReference>
<dbReference type="eggNOG" id="COG0438">
    <property type="taxonomic scope" value="Bacteria"/>
</dbReference>
<dbReference type="AlphaFoldDB" id="B6GCE1"/>
<evidence type="ECO:0000313" key="1">
    <source>
        <dbReference type="EMBL" id="EEA90060.1"/>
    </source>
</evidence>
<evidence type="ECO:0000313" key="2">
    <source>
        <dbReference type="Proteomes" id="UP000003560"/>
    </source>
</evidence>
<comment type="caution">
    <text evidence="1">The sequence shown here is derived from an EMBL/GenBank/DDBJ whole genome shotgun (WGS) entry which is preliminary data.</text>
</comment>
<keyword evidence="1" id="KW-0808">Transferase</keyword>
<proteinExistence type="predicted"/>
<dbReference type="CDD" id="cd03801">
    <property type="entry name" value="GT4_PimA-like"/>
    <property type="match status" value="1"/>
</dbReference>
<sequence length="398" mass="44865">MGIRNHNNPIVIVSDFGYIEGGAVAVAVKTALLLASEGRKVVFFCGEGPVCEDLALSDVETVCLDMPSINSNPSRLDAIRNGIWNSHAYESFLGLLKRGDLKDAIVHVHTWTKVLSSAVFAAATENGNPILLTVHDYFSVCPNGGFYDYNEKRICERKPMSGSCICLNCDKRSYAQKLWRVARQARQDRWVRNNPKLHYAFVSEYSRDILVPFLNSEYPYEVLRNPIDHLKRGDDRHEHDAFLFIGRVSPEKGADLFCEAVTAIGAKGIVIGDGEMLAELQARYPQIEFTGWVKPEQMRLHGINRAIAMVQPSRLHETALLTPLQMLEQGVPCIVPDRCAARDYVEEGVNGLLFKTGDVEDLERAMQEMLDRQLSPVPIRIDDEEYLRNLINLYKRVN</sequence>
<gene>
    <name evidence="1" type="ORF">COLSTE_01764</name>
</gene>
<accession>B6GCE1</accession>
<keyword evidence="1" id="KW-0328">Glycosyltransferase</keyword>
<dbReference type="PANTHER" id="PTHR12526">
    <property type="entry name" value="GLYCOSYLTRANSFERASE"/>
    <property type="match status" value="1"/>
</dbReference>
<dbReference type="Proteomes" id="UP000003560">
    <property type="component" value="Unassembled WGS sequence"/>
</dbReference>